<feature type="domain" description="Transposase (putative) gypsy type" evidence="3">
    <location>
        <begin position="51"/>
        <end position="117"/>
    </location>
</feature>
<dbReference type="PANTHER" id="PTHR33026:SF7">
    <property type="entry name" value="OS03G0100275 PROTEIN"/>
    <property type="match status" value="1"/>
</dbReference>
<feature type="region of interest" description="Disordered" evidence="2">
    <location>
        <begin position="319"/>
        <end position="342"/>
    </location>
</feature>
<proteinExistence type="predicted"/>
<evidence type="ECO:0000259" key="3">
    <source>
        <dbReference type="Pfam" id="PF04195"/>
    </source>
</evidence>
<evidence type="ECO:0000313" key="5">
    <source>
        <dbReference type="Proteomes" id="UP001231189"/>
    </source>
</evidence>
<reference evidence="4" key="1">
    <citation type="submission" date="2023-07" db="EMBL/GenBank/DDBJ databases">
        <title>A chromosome-level genome assembly of Lolium multiflorum.</title>
        <authorList>
            <person name="Chen Y."/>
            <person name="Copetti D."/>
            <person name="Kolliker R."/>
            <person name="Studer B."/>
        </authorList>
    </citation>
    <scope>NUCLEOTIDE SEQUENCE</scope>
    <source>
        <strain evidence="4">02402/16</strain>
        <tissue evidence="4">Leaf</tissue>
    </source>
</reference>
<protein>
    <recommendedName>
        <fullName evidence="3">Transposase (putative) gypsy type domain-containing protein</fullName>
    </recommendedName>
</protein>
<accession>A0AAD8SD23</accession>
<name>A0AAD8SD23_LOLMU</name>
<dbReference type="Proteomes" id="UP001231189">
    <property type="component" value="Unassembled WGS sequence"/>
</dbReference>
<evidence type="ECO:0000256" key="1">
    <source>
        <dbReference type="SAM" id="Coils"/>
    </source>
</evidence>
<gene>
    <name evidence="4" type="ORF">QYE76_067314</name>
</gene>
<keyword evidence="1" id="KW-0175">Coiled coil</keyword>
<feature type="compositionally biased region" description="Basic and acidic residues" evidence="2">
    <location>
        <begin position="330"/>
        <end position="342"/>
    </location>
</feature>
<sequence length="504" mass="57244">MAAEDLEWERSKISNQDVNMLKRLGLMKKEDAIRFPSEESYPNPPMEYRVSFVDHLIRGLSTPIHDFLRGLLFVYGIQLHQLTPNSILHISIFITLCECFLGITPNWVLWKRIFCLRRNGSHNATYNIGGVVICVRTDVDYFDVKFPDSVQGWRKRWLYIHEESANSVEHNIVPFDGSAKIQRRRLGCWLQEKKATEALMSRIHQLQNTRGKELSGVQITAYFLRIRVQPLQARKNPLWTYAGENDANRLSNDLSVKDLEKLIRRISSLSKRDPIPSSCRVEPYSSTNPLPKNHPTMDSLPPLPEGGDVEERAVVADDNQEAPSFVNEPADSRKSAGSIEKDAASEEKLAAINDRANALAQKLEQSEEARKKAELDAVQARAEADKAKTEAAGVEDLRKRLHAAENSLSEHIAAQSAREEAILKRIRTQSRRFVNRTAQEFELEDPDNDALLDALSFLEFHGSEAREGIDHAKAGLSRLFPYFFPKKEEPATFLNLAKCFNQKA</sequence>
<organism evidence="4 5">
    <name type="scientific">Lolium multiflorum</name>
    <name type="common">Italian ryegrass</name>
    <name type="synonym">Lolium perenne subsp. multiflorum</name>
    <dbReference type="NCBI Taxonomy" id="4521"/>
    <lineage>
        <taxon>Eukaryota</taxon>
        <taxon>Viridiplantae</taxon>
        <taxon>Streptophyta</taxon>
        <taxon>Embryophyta</taxon>
        <taxon>Tracheophyta</taxon>
        <taxon>Spermatophyta</taxon>
        <taxon>Magnoliopsida</taxon>
        <taxon>Liliopsida</taxon>
        <taxon>Poales</taxon>
        <taxon>Poaceae</taxon>
        <taxon>BOP clade</taxon>
        <taxon>Pooideae</taxon>
        <taxon>Poodae</taxon>
        <taxon>Poeae</taxon>
        <taxon>Poeae Chloroplast Group 2 (Poeae type)</taxon>
        <taxon>Loliodinae</taxon>
        <taxon>Loliinae</taxon>
        <taxon>Lolium</taxon>
    </lineage>
</organism>
<comment type="caution">
    <text evidence="4">The sequence shown here is derived from an EMBL/GenBank/DDBJ whole genome shotgun (WGS) entry which is preliminary data.</text>
</comment>
<feature type="region of interest" description="Disordered" evidence="2">
    <location>
        <begin position="274"/>
        <end position="307"/>
    </location>
</feature>
<dbReference type="AlphaFoldDB" id="A0AAD8SD23"/>
<dbReference type="InterPro" id="IPR007321">
    <property type="entry name" value="Transposase_28"/>
</dbReference>
<dbReference type="PANTHER" id="PTHR33026">
    <property type="entry name" value="OS06G0360600 PROTEIN"/>
    <property type="match status" value="1"/>
</dbReference>
<keyword evidence="5" id="KW-1185">Reference proteome</keyword>
<evidence type="ECO:0000313" key="4">
    <source>
        <dbReference type="EMBL" id="KAK1649509.1"/>
    </source>
</evidence>
<dbReference type="EMBL" id="JAUUTY010000004">
    <property type="protein sequence ID" value="KAK1649509.1"/>
    <property type="molecule type" value="Genomic_DNA"/>
</dbReference>
<evidence type="ECO:0000256" key="2">
    <source>
        <dbReference type="SAM" id="MobiDB-lite"/>
    </source>
</evidence>
<feature type="coiled-coil region" evidence="1">
    <location>
        <begin position="349"/>
        <end position="414"/>
    </location>
</feature>
<dbReference type="Pfam" id="PF04195">
    <property type="entry name" value="Transposase_28"/>
    <property type="match status" value="1"/>
</dbReference>